<gene>
    <name evidence="2" type="ORF">FZC80_06840</name>
</gene>
<organism evidence="2 3">
    <name type="scientific">Rossellomorea aquimaris</name>
    <dbReference type="NCBI Taxonomy" id="189382"/>
    <lineage>
        <taxon>Bacteria</taxon>
        <taxon>Bacillati</taxon>
        <taxon>Bacillota</taxon>
        <taxon>Bacilli</taxon>
        <taxon>Bacillales</taxon>
        <taxon>Bacillaceae</taxon>
        <taxon>Rossellomorea</taxon>
    </lineage>
</organism>
<dbReference type="EMBL" id="VTEW01000005">
    <property type="protein sequence ID" value="TYS80816.1"/>
    <property type="molecule type" value="Genomic_DNA"/>
</dbReference>
<proteinExistence type="predicted"/>
<evidence type="ECO:0000256" key="1">
    <source>
        <dbReference type="SAM" id="Phobius"/>
    </source>
</evidence>
<dbReference type="Proteomes" id="UP000325054">
    <property type="component" value="Unassembled WGS sequence"/>
</dbReference>
<keyword evidence="1" id="KW-0472">Membrane</keyword>
<feature type="transmembrane region" description="Helical" evidence="1">
    <location>
        <begin position="94"/>
        <end position="110"/>
    </location>
</feature>
<name>A0A5D4U0L6_9BACI</name>
<evidence type="ECO:0000313" key="3">
    <source>
        <dbReference type="Proteomes" id="UP000325054"/>
    </source>
</evidence>
<keyword evidence="1" id="KW-1133">Transmembrane helix</keyword>
<dbReference type="RefSeq" id="WP_148991235.1">
    <property type="nucleotide sequence ID" value="NZ_VTEW01000005.1"/>
</dbReference>
<accession>A0A5D4U0L6</accession>
<keyword evidence="1" id="KW-0812">Transmembrane</keyword>
<comment type="caution">
    <text evidence="2">The sequence shown here is derived from an EMBL/GenBank/DDBJ whole genome shotgun (WGS) entry which is preliminary data.</text>
</comment>
<feature type="transmembrane region" description="Helical" evidence="1">
    <location>
        <begin position="70"/>
        <end position="88"/>
    </location>
</feature>
<evidence type="ECO:0000313" key="2">
    <source>
        <dbReference type="EMBL" id="TYS80816.1"/>
    </source>
</evidence>
<feature type="transmembrane region" description="Helical" evidence="1">
    <location>
        <begin position="6"/>
        <end position="22"/>
    </location>
</feature>
<protein>
    <recommendedName>
        <fullName evidence="4">DUF5673 domain-containing protein</fullName>
    </recommendedName>
</protein>
<dbReference type="OrthoDB" id="2865734at2"/>
<sequence length="199" mass="23301">MVEVFLSLIFMVGIFYILRYRFNLKKAAETSKDALYPKSKEEFSSILLPGEWLEMEPLTKDSKSYRIVKWGTYASMILLIMLLGAVLATDWLDSRSFFTVYFFFIIISAIKHRGNFFILPKGIILNARYYPLSVVKHYETEKIIRWHELYGLDERVNNGYKLSFKIRNKMIQPGYVIIKDEEEAGKIRELLEKKGITGA</sequence>
<evidence type="ECO:0008006" key="4">
    <source>
        <dbReference type="Google" id="ProtNLM"/>
    </source>
</evidence>
<reference evidence="2 3" key="1">
    <citation type="submission" date="2019-08" db="EMBL/GenBank/DDBJ databases">
        <title>Bacillus genomes from the desert of Cuatro Cienegas, Coahuila.</title>
        <authorList>
            <person name="Olmedo-Alvarez G."/>
        </authorList>
    </citation>
    <scope>NUCLEOTIDE SEQUENCE [LARGE SCALE GENOMIC DNA]</scope>
    <source>
        <strain evidence="2 3">CH451a_14T</strain>
    </source>
</reference>
<dbReference type="AlphaFoldDB" id="A0A5D4U0L6"/>